<dbReference type="SMART" id="SM00530">
    <property type="entry name" value="HTH_XRE"/>
    <property type="match status" value="1"/>
</dbReference>
<dbReference type="RefSeq" id="WP_129476136.1">
    <property type="nucleotide sequence ID" value="NZ_SDWS01000005.1"/>
</dbReference>
<evidence type="ECO:0000313" key="4">
    <source>
        <dbReference type="Proteomes" id="UP000291838"/>
    </source>
</evidence>
<dbReference type="Proteomes" id="UP000291838">
    <property type="component" value="Unassembled WGS sequence"/>
</dbReference>
<dbReference type="Gene3D" id="1.10.260.40">
    <property type="entry name" value="lambda repressor-like DNA-binding domains"/>
    <property type="match status" value="1"/>
</dbReference>
<dbReference type="AlphaFoldDB" id="A0A4Q2RMX9"/>
<comment type="caution">
    <text evidence="3">The sequence shown here is derived from an EMBL/GenBank/DDBJ whole genome shotgun (WGS) entry which is preliminary data.</text>
</comment>
<sequence length="227" mass="25863">MEAGDQTEHDQTGRVNGLPPWDCMAKWTQAEREVWLMGPFRGGIAGMVRRIRRILDVSQRGLAALLGVSQSVVARWETARTSPRMSVMERLLRMARLRMDFHDEDTGQEVGPMRADGARKHGGSRYPAHTDLTATGWWVPRRLRAMTSIEAFRARDHSKRVGDPAIRYRVSPFWKRILRETWGTPDDHPAVHQFVAEVRYLDEVREDRRTSMRSRSTGGTRGGGDAA</sequence>
<dbReference type="GO" id="GO:0003677">
    <property type="term" value="F:DNA binding"/>
    <property type="evidence" value="ECO:0007669"/>
    <property type="project" value="InterPro"/>
</dbReference>
<reference evidence="3 4" key="1">
    <citation type="submission" date="2019-01" db="EMBL/GenBank/DDBJ databases">
        <title>Novel species of Nocardioides.</title>
        <authorList>
            <person name="Liu Q."/>
            <person name="Xin Y.-H."/>
        </authorList>
    </citation>
    <scope>NUCLEOTIDE SEQUENCE [LARGE SCALE GENOMIC DNA]</scope>
    <source>
        <strain evidence="3 4">HLT3-15</strain>
    </source>
</reference>
<feature type="domain" description="HTH cro/C1-type" evidence="2">
    <location>
        <begin position="48"/>
        <end position="91"/>
    </location>
</feature>
<evidence type="ECO:0000313" key="3">
    <source>
        <dbReference type="EMBL" id="RYB90221.1"/>
    </source>
</evidence>
<dbReference type="SUPFAM" id="SSF47413">
    <property type="entry name" value="lambda repressor-like DNA-binding domains"/>
    <property type="match status" value="1"/>
</dbReference>
<protein>
    <submittedName>
        <fullName evidence="3">XRE family transcriptional regulator</fullName>
    </submittedName>
</protein>
<keyword evidence="4" id="KW-1185">Reference proteome</keyword>
<dbReference type="PROSITE" id="PS50943">
    <property type="entry name" value="HTH_CROC1"/>
    <property type="match status" value="1"/>
</dbReference>
<dbReference type="EMBL" id="SDWS01000005">
    <property type="protein sequence ID" value="RYB90221.1"/>
    <property type="molecule type" value="Genomic_DNA"/>
</dbReference>
<dbReference type="InterPro" id="IPR001387">
    <property type="entry name" value="Cro/C1-type_HTH"/>
</dbReference>
<dbReference type="OrthoDB" id="3776222at2"/>
<dbReference type="CDD" id="cd00093">
    <property type="entry name" value="HTH_XRE"/>
    <property type="match status" value="1"/>
</dbReference>
<feature type="region of interest" description="Disordered" evidence="1">
    <location>
        <begin position="105"/>
        <end position="126"/>
    </location>
</feature>
<feature type="region of interest" description="Disordered" evidence="1">
    <location>
        <begin position="206"/>
        <end position="227"/>
    </location>
</feature>
<gene>
    <name evidence="3" type="ORF">EUA06_12605</name>
</gene>
<dbReference type="Pfam" id="PF01381">
    <property type="entry name" value="HTH_3"/>
    <property type="match status" value="1"/>
</dbReference>
<evidence type="ECO:0000259" key="2">
    <source>
        <dbReference type="PROSITE" id="PS50943"/>
    </source>
</evidence>
<dbReference type="InterPro" id="IPR010982">
    <property type="entry name" value="Lambda_DNA-bd_dom_sf"/>
</dbReference>
<proteinExistence type="predicted"/>
<accession>A0A4Q2RMX9</accession>
<name>A0A4Q2RMX9_9ACTN</name>
<evidence type="ECO:0000256" key="1">
    <source>
        <dbReference type="SAM" id="MobiDB-lite"/>
    </source>
</evidence>
<organism evidence="3 4">
    <name type="scientific">Nocardioides glacieisoli</name>
    <dbReference type="NCBI Taxonomy" id="1168730"/>
    <lineage>
        <taxon>Bacteria</taxon>
        <taxon>Bacillati</taxon>
        <taxon>Actinomycetota</taxon>
        <taxon>Actinomycetes</taxon>
        <taxon>Propionibacteriales</taxon>
        <taxon>Nocardioidaceae</taxon>
        <taxon>Nocardioides</taxon>
    </lineage>
</organism>